<reference evidence="1 2" key="1">
    <citation type="journal article" date="2016" name="Nat. Commun.">
        <title>Extremotolerant tardigrade genome and improved radiotolerance of human cultured cells by tardigrade-unique protein.</title>
        <authorList>
            <person name="Hashimoto T."/>
            <person name="Horikawa D.D."/>
            <person name="Saito Y."/>
            <person name="Kuwahara H."/>
            <person name="Kozuka-Hata H."/>
            <person name="Shin-I T."/>
            <person name="Minakuchi Y."/>
            <person name="Ohishi K."/>
            <person name="Motoyama A."/>
            <person name="Aizu T."/>
            <person name="Enomoto A."/>
            <person name="Kondo K."/>
            <person name="Tanaka S."/>
            <person name="Hara Y."/>
            <person name="Koshikawa S."/>
            <person name="Sagara H."/>
            <person name="Miura T."/>
            <person name="Yokobori S."/>
            <person name="Miyagawa K."/>
            <person name="Suzuki Y."/>
            <person name="Kubo T."/>
            <person name="Oyama M."/>
            <person name="Kohara Y."/>
            <person name="Fujiyama A."/>
            <person name="Arakawa K."/>
            <person name="Katayama T."/>
            <person name="Toyoda A."/>
            <person name="Kunieda T."/>
        </authorList>
    </citation>
    <scope>NUCLEOTIDE SEQUENCE [LARGE SCALE GENOMIC DNA]</scope>
    <source>
        <strain evidence="1 2">YOKOZUNA-1</strain>
    </source>
</reference>
<proteinExistence type="predicted"/>
<dbReference type="AlphaFoldDB" id="A0A1D1UPJ4"/>
<dbReference type="EMBL" id="BDGG01000002">
    <property type="protein sequence ID" value="GAU91646.1"/>
    <property type="molecule type" value="Genomic_DNA"/>
</dbReference>
<accession>A0A1D1UPJ4</accession>
<protein>
    <submittedName>
        <fullName evidence="1">Uncharacterized protein</fullName>
    </submittedName>
</protein>
<name>A0A1D1UPJ4_RAMVA</name>
<evidence type="ECO:0000313" key="2">
    <source>
        <dbReference type="Proteomes" id="UP000186922"/>
    </source>
</evidence>
<sequence length="46" mass="5230">MKVFAVLQKDIDVEEMSELCTGHRSARLPRTEETFVQVGGSYIRTT</sequence>
<dbReference type="Proteomes" id="UP000186922">
    <property type="component" value="Unassembled WGS sequence"/>
</dbReference>
<keyword evidence="2" id="KW-1185">Reference proteome</keyword>
<organism evidence="1 2">
    <name type="scientific">Ramazzottius varieornatus</name>
    <name type="common">Water bear</name>
    <name type="synonym">Tardigrade</name>
    <dbReference type="NCBI Taxonomy" id="947166"/>
    <lineage>
        <taxon>Eukaryota</taxon>
        <taxon>Metazoa</taxon>
        <taxon>Ecdysozoa</taxon>
        <taxon>Tardigrada</taxon>
        <taxon>Eutardigrada</taxon>
        <taxon>Parachela</taxon>
        <taxon>Hypsibioidea</taxon>
        <taxon>Ramazzottiidae</taxon>
        <taxon>Ramazzottius</taxon>
    </lineage>
</organism>
<gene>
    <name evidence="1" type="primary">RvY_03865-1</name>
    <name evidence="1" type="synonym">RvY_03865.1</name>
    <name evidence="1" type="ORF">RvY_03865</name>
</gene>
<evidence type="ECO:0000313" key="1">
    <source>
        <dbReference type="EMBL" id="GAU91646.1"/>
    </source>
</evidence>
<comment type="caution">
    <text evidence="1">The sequence shown here is derived from an EMBL/GenBank/DDBJ whole genome shotgun (WGS) entry which is preliminary data.</text>
</comment>